<dbReference type="InterPro" id="IPR000195">
    <property type="entry name" value="Rab-GAP-TBC_dom"/>
</dbReference>
<dbReference type="Gene3D" id="1.10.472.80">
    <property type="entry name" value="Ypt/Rab-GAP domain of gyp1p, domain 3"/>
    <property type="match status" value="1"/>
</dbReference>
<dbReference type="EMBL" id="CAJNNW010025332">
    <property type="protein sequence ID" value="CAE8676894.1"/>
    <property type="molecule type" value="Genomic_DNA"/>
</dbReference>
<feature type="non-terminal residue" evidence="3">
    <location>
        <position position="1"/>
    </location>
</feature>
<dbReference type="SUPFAM" id="SSF47923">
    <property type="entry name" value="Ypt/Rab-GAP domain of gyp1p"/>
    <property type="match status" value="2"/>
</dbReference>
<sequence length="607" mass="67867">AGGSSSKTSVVPGTFQEEAGSRAAPVTSFSLDEDDDIVDMAGGSSTSKAGVVPGSFKEEAGLRFSLDEDDDIVDMDAVHADFAQDCRLPEVPPPPEDFSAEDLQLREVLSEFYLRHRAENLANINYIVVKYRGRNVANLWAQLTIKYGLPATEGVDLLSRTLYQSAPFEYVSDEKAALLTEALAELQQSSTDLRREDRPELFRRVILRGAQDGSDGLLRMLSFRGIPDDRSLRCQVWKVLLGYLPMKRHDEWSAIQGEKRALYASYKDEVLAVGEDNQVTLRAGADSSESQDLLQGIRNDVERTRKDFEYFRRPATKASLLALLFVYARLNPGVRYVQGMNEVAAIILYVMSVDPECAEADAFWCFTEMMVEIKEGFMQALDHTGEGVYGIAEGVTQKLRSFDSELARHLQQSELSLFVFVLRWCTVLFAQDATLPDILRLWDSFIADPCRFEFVIHVCLAVLLGRRDDLLETEKQFTLAEIIQSAPRNADFERLLRRANAICAFERRGEHLPVFPPKRLQVVEDLSEWAAAVAQEVGLEVSRNFQEKIAPVVLERAGQAQAAASEKAKALNAWLEETAPARQEAIDQAQSQISSLWGTVKSKLDCS</sequence>
<dbReference type="InterPro" id="IPR035969">
    <property type="entry name" value="Rab-GAP_TBC_sf"/>
</dbReference>
<feature type="region of interest" description="Disordered" evidence="1">
    <location>
        <begin position="1"/>
        <end position="28"/>
    </location>
</feature>
<gene>
    <name evidence="3" type="ORF">PGLA2088_LOCUS20087</name>
</gene>
<dbReference type="AlphaFoldDB" id="A0A813JEK5"/>
<accession>A0A813JEK5</accession>
<evidence type="ECO:0000313" key="3">
    <source>
        <dbReference type="EMBL" id="CAE8676894.1"/>
    </source>
</evidence>
<dbReference type="PANTHER" id="PTHR22957">
    <property type="entry name" value="TBC1 DOMAIN FAMILY MEMBER GTPASE-ACTIVATING PROTEIN"/>
    <property type="match status" value="1"/>
</dbReference>
<evidence type="ECO:0000256" key="1">
    <source>
        <dbReference type="SAM" id="MobiDB-lite"/>
    </source>
</evidence>
<reference evidence="3" key="1">
    <citation type="submission" date="2021-02" db="EMBL/GenBank/DDBJ databases">
        <authorList>
            <person name="Dougan E. K."/>
            <person name="Rhodes N."/>
            <person name="Thang M."/>
            <person name="Chan C."/>
        </authorList>
    </citation>
    <scope>NUCLEOTIDE SEQUENCE</scope>
</reference>
<organism evidence="3 4">
    <name type="scientific">Polarella glacialis</name>
    <name type="common">Dinoflagellate</name>
    <dbReference type="NCBI Taxonomy" id="89957"/>
    <lineage>
        <taxon>Eukaryota</taxon>
        <taxon>Sar</taxon>
        <taxon>Alveolata</taxon>
        <taxon>Dinophyceae</taxon>
        <taxon>Suessiales</taxon>
        <taxon>Suessiaceae</taxon>
        <taxon>Polarella</taxon>
    </lineage>
</organism>
<dbReference type="Gene3D" id="1.10.8.270">
    <property type="entry name" value="putative rabgap domain of human tbc1 domain family member 14 like domains"/>
    <property type="match status" value="1"/>
</dbReference>
<dbReference type="PROSITE" id="PS50086">
    <property type="entry name" value="TBC_RABGAP"/>
    <property type="match status" value="1"/>
</dbReference>
<feature type="domain" description="Rab-GAP TBC" evidence="2">
    <location>
        <begin position="227"/>
        <end position="449"/>
    </location>
</feature>
<dbReference type="Proteomes" id="UP000626109">
    <property type="component" value="Unassembled WGS sequence"/>
</dbReference>
<name>A0A813JEK5_POLGL</name>
<comment type="caution">
    <text evidence="3">The sequence shown here is derived from an EMBL/GenBank/DDBJ whole genome shotgun (WGS) entry which is preliminary data.</text>
</comment>
<dbReference type="SMART" id="SM00164">
    <property type="entry name" value="TBC"/>
    <property type="match status" value="1"/>
</dbReference>
<dbReference type="GO" id="GO:0006886">
    <property type="term" value="P:intracellular protein transport"/>
    <property type="evidence" value="ECO:0007669"/>
    <property type="project" value="TreeGrafter"/>
</dbReference>
<dbReference type="PANTHER" id="PTHR22957:SF27">
    <property type="entry name" value="TBC1 DOMAIN FAMILY MEMBER 13"/>
    <property type="match status" value="1"/>
</dbReference>
<proteinExistence type="predicted"/>
<evidence type="ECO:0000259" key="2">
    <source>
        <dbReference type="PROSITE" id="PS50086"/>
    </source>
</evidence>
<dbReference type="Pfam" id="PF00566">
    <property type="entry name" value="RabGAP-TBC"/>
    <property type="match status" value="1"/>
</dbReference>
<feature type="compositionally biased region" description="Polar residues" evidence="1">
    <location>
        <begin position="1"/>
        <end position="11"/>
    </location>
</feature>
<protein>
    <recommendedName>
        <fullName evidence="2">Rab-GAP TBC domain-containing protein</fullName>
    </recommendedName>
</protein>
<dbReference type="GO" id="GO:0005096">
    <property type="term" value="F:GTPase activator activity"/>
    <property type="evidence" value="ECO:0007669"/>
    <property type="project" value="TreeGrafter"/>
</dbReference>
<evidence type="ECO:0000313" key="4">
    <source>
        <dbReference type="Proteomes" id="UP000626109"/>
    </source>
</evidence>